<dbReference type="Proteomes" id="UP000887104">
    <property type="component" value="Unassembled WGS sequence"/>
</dbReference>
<feature type="region of interest" description="Disordered" evidence="1">
    <location>
        <begin position="57"/>
        <end position="78"/>
    </location>
</feature>
<name>A0ABQ4PR20_9GAMM</name>
<evidence type="ECO:0000256" key="1">
    <source>
        <dbReference type="SAM" id="MobiDB-lite"/>
    </source>
</evidence>
<accession>A0ABQ4PR20</accession>
<evidence type="ECO:0000259" key="2">
    <source>
        <dbReference type="Pfam" id="PF11740"/>
    </source>
</evidence>
<dbReference type="InterPro" id="IPR021104">
    <property type="entry name" value="KfrA_DNA-bd_N"/>
</dbReference>
<reference evidence="3" key="1">
    <citation type="submission" date="2021-05" db="EMBL/GenBank/DDBJ databases">
        <title>Molecular characterization for Shewanella algae harboring chromosomal blaOXA-55-like strains isolated from clinical and environment sample.</title>
        <authorList>
            <person name="Ohama Y."/>
            <person name="Aoki K."/>
            <person name="Harada S."/>
            <person name="Moriya K."/>
            <person name="Ishii Y."/>
            <person name="Tateda K."/>
        </authorList>
    </citation>
    <scope>NUCLEOTIDE SEQUENCE</scope>
    <source>
        <strain evidence="3">JCM 11563</strain>
    </source>
</reference>
<evidence type="ECO:0000313" key="4">
    <source>
        <dbReference type="Proteomes" id="UP000887104"/>
    </source>
</evidence>
<gene>
    <name evidence="3" type="ORF">TUM4438_41030</name>
</gene>
<comment type="caution">
    <text evidence="3">The sequence shown here is derived from an EMBL/GenBank/DDBJ whole genome shotgun (WGS) entry which is preliminary data.</text>
</comment>
<sequence length="117" mass="12887">MSPLEQVLAAAKKLYDDGKEPSLALIKTKLGNSIPMRVLIQGLQQFKSLSEQDKQAISSTISSPATLSQANSTSTAHADKLVQLENELSELKAELSTLKQQFDQFKQTHITSERSEK</sequence>
<feature type="domain" description="KfrA N-terminal DNA-binding" evidence="2">
    <location>
        <begin position="5"/>
        <end position="109"/>
    </location>
</feature>
<evidence type="ECO:0000313" key="3">
    <source>
        <dbReference type="EMBL" id="GIU51427.1"/>
    </source>
</evidence>
<dbReference type="Pfam" id="PF11740">
    <property type="entry name" value="KfrA_N"/>
    <property type="match status" value="1"/>
</dbReference>
<dbReference type="RefSeq" id="WP_220783073.1">
    <property type="nucleotide sequence ID" value="NZ_BPEY01000116.1"/>
</dbReference>
<protein>
    <recommendedName>
        <fullName evidence="2">KfrA N-terminal DNA-binding domain-containing protein</fullName>
    </recommendedName>
</protein>
<proteinExistence type="predicted"/>
<keyword evidence="4" id="KW-1185">Reference proteome</keyword>
<organism evidence="3 4">
    <name type="scientific">Shewanella sairae</name>
    <dbReference type="NCBI Taxonomy" id="190310"/>
    <lineage>
        <taxon>Bacteria</taxon>
        <taxon>Pseudomonadati</taxon>
        <taxon>Pseudomonadota</taxon>
        <taxon>Gammaproteobacteria</taxon>
        <taxon>Alteromonadales</taxon>
        <taxon>Shewanellaceae</taxon>
        <taxon>Shewanella</taxon>
    </lineage>
</organism>
<dbReference type="EMBL" id="BPEY01000116">
    <property type="protein sequence ID" value="GIU51427.1"/>
    <property type="molecule type" value="Genomic_DNA"/>
</dbReference>
<feature type="compositionally biased region" description="Polar residues" evidence="1">
    <location>
        <begin position="57"/>
        <end position="76"/>
    </location>
</feature>